<protein>
    <recommendedName>
        <fullName evidence="7">DUF5085 family protein</fullName>
    </recommendedName>
</protein>
<evidence type="ECO:0008006" key="7">
    <source>
        <dbReference type="Google" id="ProtNLM"/>
    </source>
</evidence>
<dbReference type="AlphaFoldDB" id="A0A414ZJM5"/>
<reference evidence="3 6" key="2">
    <citation type="submission" date="2019-08" db="EMBL/GenBank/DDBJ databases">
        <authorList>
            <person name="Duncan S."/>
            <person name="Walker A."/>
        </authorList>
    </citation>
    <scope>NUCLEOTIDE SEQUENCE [LARGE SCALE GENOMIC DNA]</scope>
    <source>
        <strain evidence="3 6">T3WBe13</strain>
    </source>
</reference>
<dbReference type="Proteomes" id="UP000324327">
    <property type="component" value="Unassembled WGS sequence"/>
</dbReference>
<evidence type="ECO:0000313" key="5">
    <source>
        <dbReference type="Proteomes" id="UP000286104"/>
    </source>
</evidence>
<reference evidence="3 6" key="3">
    <citation type="submission" date="2019-09" db="EMBL/GenBank/DDBJ databases">
        <title>Strain-level analysis of Eubacterium rectale using genomes from metagenomes.</title>
        <authorList>
            <person name="Karcher N."/>
            <person name="Segata N."/>
        </authorList>
    </citation>
    <scope>NUCLEOTIDE SEQUENCE [LARGE SCALE GENOMIC DNA]</scope>
    <source>
        <strain evidence="3 6">T3WBe13</strain>
    </source>
</reference>
<dbReference type="Proteomes" id="UP000285865">
    <property type="component" value="Unassembled WGS sequence"/>
</dbReference>
<evidence type="ECO:0000313" key="4">
    <source>
        <dbReference type="Proteomes" id="UP000285865"/>
    </source>
</evidence>
<evidence type="ECO:0000313" key="6">
    <source>
        <dbReference type="Proteomes" id="UP000324327"/>
    </source>
</evidence>
<name>A0A414ZJM5_9FIRM</name>
<proteinExistence type="predicted"/>
<evidence type="ECO:0000313" key="2">
    <source>
        <dbReference type="EMBL" id="RHI19993.1"/>
    </source>
</evidence>
<organism evidence="2 4">
    <name type="scientific">Agathobacter rectalis</name>
    <dbReference type="NCBI Taxonomy" id="39491"/>
    <lineage>
        <taxon>Bacteria</taxon>
        <taxon>Bacillati</taxon>
        <taxon>Bacillota</taxon>
        <taxon>Clostridia</taxon>
        <taxon>Lachnospirales</taxon>
        <taxon>Lachnospiraceae</taxon>
        <taxon>Agathobacter</taxon>
    </lineage>
</organism>
<sequence length="148" mass="17632">MINYMKKNNVEYFNLVRYRNWIRQEKLSTLYDELNRVINGNNAKKCGPLISCTHFLRKNGEAIELDFEIMVPIDKDIPLTLEFCMCDKFYIEKVLDIHVVTSKFSFEKEMTEINQYIRENNILPKTATYSFLEKDDNEMIDTHIIFGI</sequence>
<dbReference type="EMBL" id="VSTF01000039">
    <property type="protein sequence ID" value="TYL56369.1"/>
    <property type="molecule type" value="Genomic_DNA"/>
</dbReference>
<dbReference type="RefSeq" id="WP_118257873.1">
    <property type="nucleotide sequence ID" value="NZ_JADNCL010000013.1"/>
</dbReference>
<evidence type="ECO:0000313" key="1">
    <source>
        <dbReference type="EMBL" id="RHC38655.1"/>
    </source>
</evidence>
<evidence type="ECO:0000313" key="3">
    <source>
        <dbReference type="EMBL" id="TYL56369.1"/>
    </source>
</evidence>
<dbReference type="EMBL" id="QSHU01000013">
    <property type="protein sequence ID" value="RHC38655.1"/>
    <property type="molecule type" value="Genomic_DNA"/>
</dbReference>
<reference evidence="4 5" key="1">
    <citation type="submission" date="2018-08" db="EMBL/GenBank/DDBJ databases">
        <title>A genome reference for cultivated species of the human gut microbiota.</title>
        <authorList>
            <person name="Zou Y."/>
            <person name="Xue W."/>
            <person name="Luo G."/>
        </authorList>
    </citation>
    <scope>NUCLEOTIDE SEQUENCE [LARGE SCALE GENOMIC DNA]</scope>
    <source>
        <strain evidence="2 4">AM16-11</strain>
        <strain evidence="1 5">AM36-3AA</strain>
    </source>
</reference>
<gene>
    <name evidence="2" type="ORF">DW172_11465</name>
    <name evidence="1" type="ORF">DW848_10190</name>
    <name evidence="3" type="ORF">FYL31_15040</name>
</gene>
<comment type="caution">
    <text evidence="2">The sequence shown here is derived from an EMBL/GenBank/DDBJ whole genome shotgun (WGS) entry which is preliminary data.</text>
</comment>
<dbReference type="Proteomes" id="UP000286104">
    <property type="component" value="Unassembled WGS sequence"/>
</dbReference>
<accession>A0A414ZJM5</accession>
<dbReference type="EMBL" id="QRKN01000010">
    <property type="protein sequence ID" value="RHI19993.1"/>
    <property type="molecule type" value="Genomic_DNA"/>
</dbReference>